<dbReference type="InterPro" id="IPR017871">
    <property type="entry name" value="ABC_transporter-like_CS"/>
</dbReference>
<accession>A0A1M7DLV6</accession>
<dbReference type="PANTHER" id="PTHR43394">
    <property type="entry name" value="ATP-DEPENDENT PERMEASE MDL1, MITOCHONDRIAL"/>
    <property type="match status" value="1"/>
</dbReference>
<sequence length="607" mass="69598">MLKKLEKKYSLLDHQLYLLHEILKTNRKLLLFMIMEAICTVITPYVSMYIPKLGVDFVAQKEDIHRTILVIGSFTAIMIVSQALGNMASRGKTMLLNAVRNFYREKLFCTTLDCEYSHVESPEWQDKYEEAKQMSVDWGPWSATTLMLSGMIKLFASIFSFFLYGHIIVSLNLWILVLLIVISAFNFYAMRRAQLHEQSRIDERSQLQRRRSNMLSYASDSRMGKDVRLYDMSGWILQIFNYYRELHYRLRKDVQQHYSYAAFVEAATLFIRDGISYCYLIWATVNGRISLGNFVLISSAIACFSSLITQVSQSFGLMMQAVPPLDRMRAYLDKTDTPEPESAVEIPKRGDGIEIIFQNVTFYYNPGKLILDHLNLTISNGEKLALVGVNGAGKSTLVKLLCGLYHPVEGRILINGTNIRQYKKEDLYSIIAPVFQDAAIFPFTVAENVSLKVIKDTNREKVIKCLNTVGLLKEVEGFEKGIDQMMLHITQKDGAILSGGQLQKLFMARALYKDTPIMIFDEPTASLDPIAESETYEQFDRLSSEKTTIYISHRLASTRFCDRIVLLEDGRVIANGSHKDLLKNCESYAQMYHLQSLYYHKNKEEVV</sequence>
<feature type="transmembrane region" description="Helical" evidence="7">
    <location>
        <begin position="171"/>
        <end position="190"/>
    </location>
</feature>
<dbReference type="CDD" id="cd03228">
    <property type="entry name" value="ABCC_MRP_Like"/>
    <property type="match status" value="1"/>
</dbReference>
<dbReference type="STRING" id="1121322.SAMN02745136_05732"/>
<feature type="transmembrane region" description="Helical" evidence="7">
    <location>
        <begin position="141"/>
        <end position="165"/>
    </location>
</feature>
<keyword evidence="5 7" id="KW-1133">Transmembrane helix</keyword>
<dbReference type="InterPro" id="IPR039421">
    <property type="entry name" value="Type_1_exporter"/>
</dbReference>
<name>A0A1M7DLV6_9FIRM</name>
<dbReference type="RefSeq" id="WP_073280593.1">
    <property type="nucleotide sequence ID" value="NZ_FRAC01000057.1"/>
</dbReference>
<dbReference type="PANTHER" id="PTHR43394:SF1">
    <property type="entry name" value="ATP-BINDING CASSETTE SUB-FAMILY B MEMBER 10, MITOCHONDRIAL"/>
    <property type="match status" value="1"/>
</dbReference>
<keyword evidence="2 7" id="KW-0812">Transmembrane</keyword>
<keyword evidence="6 7" id="KW-0472">Membrane</keyword>
<keyword evidence="4 9" id="KW-0067">ATP-binding</keyword>
<protein>
    <submittedName>
        <fullName evidence="9">ATP-binding cassette, subfamily B</fullName>
    </submittedName>
</protein>
<feature type="transmembrane region" description="Helical" evidence="7">
    <location>
        <begin position="29"/>
        <end position="47"/>
    </location>
</feature>
<evidence type="ECO:0000256" key="7">
    <source>
        <dbReference type="SAM" id="Phobius"/>
    </source>
</evidence>
<gene>
    <name evidence="9" type="ORF">SAMN02745136_05732</name>
</gene>
<feature type="transmembrane region" description="Helical" evidence="7">
    <location>
        <begin position="67"/>
        <end position="85"/>
    </location>
</feature>
<dbReference type="EMBL" id="FRAC01000057">
    <property type="protein sequence ID" value="SHL80445.1"/>
    <property type="molecule type" value="Genomic_DNA"/>
</dbReference>
<dbReference type="SMART" id="SM00382">
    <property type="entry name" value="AAA"/>
    <property type="match status" value="1"/>
</dbReference>
<dbReference type="GO" id="GO:0005886">
    <property type="term" value="C:plasma membrane"/>
    <property type="evidence" value="ECO:0007669"/>
    <property type="project" value="UniProtKB-SubCell"/>
</dbReference>
<evidence type="ECO:0000313" key="10">
    <source>
        <dbReference type="Proteomes" id="UP000184386"/>
    </source>
</evidence>
<dbReference type="Gene3D" id="1.20.1560.10">
    <property type="entry name" value="ABC transporter type 1, transmembrane domain"/>
    <property type="match status" value="1"/>
</dbReference>
<keyword evidence="3" id="KW-0547">Nucleotide-binding</keyword>
<dbReference type="Proteomes" id="UP000184386">
    <property type="component" value="Unassembled WGS sequence"/>
</dbReference>
<organism evidence="9 10">
    <name type="scientific">Anaerocolumna jejuensis DSM 15929</name>
    <dbReference type="NCBI Taxonomy" id="1121322"/>
    <lineage>
        <taxon>Bacteria</taxon>
        <taxon>Bacillati</taxon>
        <taxon>Bacillota</taxon>
        <taxon>Clostridia</taxon>
        <taxon>Lachnospirales</taxon>
        <taxon>Lachnospiraceae</taxon>
        <taxon>Anaerocolumna</taxon>
    </lineage>
</organism>
<dbReference type="PROSITE" id="PS50893">
    <property type="entry name" value="ABC_TRANSPORTER_2"/>
    <property type="match status" value="1"/>
</dbReference>
<evidence type="ECO:0000256" key="2">
    <source>
        <dbReference type="ARBA" id="ARBA00022692"/>
    </source>
</evidence>
<proteinExistence type="predicted"/>
<comment type="subcellular location">
    <subcellularLocation>
        <location evidence="1">Cell membrane</location>
        <topology evidence="1">Multi-pass membrane protein</topology>
    </subcellularLocation>
</comment>
<dbReference type="SUPFAM" id="SSF52540">
    <property type="entry name" value="P-loop containing nucleoside triphosphate hydrolases"/>
    <property type="match status" value="1"/>
</dbReference>
<dbReference type="InterPro" id="IPR003593">
    <property type="entry name" value="AAA+_ATPase"/>
</dbReference>
<dbReference type="PROSITE" id="PS00211">
    <property type="entry name" value="ABC_TRANSPORTER_1"/>
    <property type="match status" value="1"/>
</dbReference>
<evidence type="ECO:0000256" key="4">
    <source>
        <dbReference type="ARBA" id="ARBA00022840"/>
    </source>
</evidence>
<evidence type="ECO:0000256" key="3">
    <source>
        <dbReference type="ARBA" id="ARBA00022741"/>
    </source>
</evidence>
<dbReference type="SUPFAM" id="SSF90123">
    <property type="entry name" value="ABC transporter transmembrane region"/>
    <property type="match status" value="1"/>
</dbReference>
<evidence type="ECO:0000259" key="8">
    <source>
        <dbReference type="PROSITE" id="PS50893"/>
    </source>
</evidence>
<keyword evidence="10" id="KW-1185">Reference proteome</keyword>
<dbReference type="GO" id="GO:0005524">
    <property type="term" value="F:ATP binding"/>
    <property type="evidence" value="ECO:0007669"/>
    <property type="project" value="UniProtKB-KW"/>
</dbReference>
<evidence type="ECO:0000256" key="5">
    <source>
        <dbReference type="ARBA" id="ARBA00022989"/>
    </source>
</evidence>
<evidence type="ECO:0000256" key="6">
    <source>
        <dbReference type="ARBA" id="ARBA00023136"/>
    </source>
</evidence>
<dbReference type="InterPro" id="IPR027417">
    <property type="entry name" value="P-loop_NTPase"/>
</dbReference>
<dbReference type="AlphaFoldDB" id="A0A1M7DLV6"/>
<dbReference type="GO" id="GO:0015421">
    <property type="term" value="F:ABC-type oligopeptide transporter activity"/>
    <property type="evidence" value="ECO:0007669"/>
    <property type="project" value="TreeGrafter"/>
</dbReference>
<dbReference type="InterPro" id="IPR036640">
    <property type="entry name" value="ABC1_TM_sf"/>
</dbReference>
<evidence type="ECO:0000313" key="9">
    <source>
        <dbReference type="EMBL" id="SHL80445.1"/>
    </source>
</evidence>
<feature type="domain" description="ABC transporter" evidence="8">
    <location>
        <begin position="355"/>
        <end position="594"/>
    </location>
</feature>
<evidence type="ECO:0000256" key="1">
    <source>
        <dbReference type="ARBA" id="ARBA00004651"/>
    </source>
</evidence>
<dbReference type="InterPro" id="IPR003439">
    <property type="entry name" value="ABC_transporter-like_ATP-bd"/>
</dbReference>
<dbReference type="GO" id="GO:0016887">
    <property type="term" value="F:ATP hydrolysis activity"/>
    <property type="evidence" value="ECO:0007669"/>
    <property type="project" value="InterPro"/>
</dbReference>
<dbReference type="Gene3D" id="3.40.50.300">
    <property type="entry name" value="P-loop containing nucleotide triphosphate hydrolases"/>
    <property type="match status" value="1"/>
</dbReference>
<dbReference type="Pfam" id="PF00005">
    <property type="entry name" value="ABC_tran"/>
    <property type="match status" value="1"/>
</dbReference>
<reference evidence="9 10" key="1">
    <citation type="submission" date="2016-11" db="EMBL/GenBank/DDBJ databases">
        <authorList>
            <person name="Jaros S."/>
            <person name="Januszkiewicz K."/>
            <person name="Wedrychowicz H."/>
        </authorList>
    </citation>
    <scope>NUCLEOTIDE SEQUENCE [LARGE SCALE GENOMIC DNA]</scope>
    <source>
        <strain evidence="9 10">DSM 15929</strain>
    </source>
</reference>
<feature type="transmembrane region" description="Helical" evidence="7">
    <location>
        <begin position="294"/>
        <end position="319"/>
    </location>
</feature>